<reference evidence="1" key="1">
    <citation type="submission" date="2019-12" db="EMBL/GenBank/DDBJ databases">
        <authorList>
            <person name="Scholes J."/>
        </authorList>
    </citation>
    <scope>NUCLEOTIDE SEQUENCE</scope>
</reference>
<dbReference type="AlphaFoldDB" id="A0A9N7NNR0"/>
<name>A0A9N7NNR0_STRHE</name>
<evidence type="ECO:0000313" key="1">
    <source>
        <dbReference type="EMBL" id="CAA0839474.1"/>
    </source>
</evidence>
<feature type="non-terminal residue" evidence="1">
    <location>
        <position position="101"/>
    </location>
</feature>
<sequence length="101" mass="11640">DVIIYQTLSLDYAVKRDVVACLTPNTPIPEALIDLWARIMNNNEKLGSRGSVACFFATTRPCNELFFKGKRKKDVNYKKFVERLDSDIGRMCEHNWKKVAL</sequence>
<organism evidence="1 2">
    <name type="scientific">Striga hermonthica</name>
    <name type="common">Purple witchweed</name>
    <name type="synonym">Buchnera hermonthica</name>
    <dbReference type="NCBI Taxonomy" id="68872"/>
    <lineage>
        <taxon>Eukaryota</taxon>
        <taxon>Viridiplantae</taxon>
        <taxon>Streptophyta</taxon>
        <taxon>Embryophyta</taxon>
        <taxon>Tracheophyta</taxon>
        <taxon>Spermatophyta</taxon>
        <taxon>Magnoliopsida</taxon>
        <taxon>eudicotyledons</taxon>
        <taxon>Gunneridae</taxon>
        <taxon>Pentapetalae</taxon>
        <taxon>asterids</taxon>
        <taxon>lamiids</taxon>
        <taxon>Lamiales</taxon>
        <taxon>Orobanchaceae</taxon>
        <taxon>Buchnereae</taxon>
        <taxon>Striga</taxon>
    </lineage>
</organism>
<keyword evidence="2" id="KW-1185">Reference proteome</keyword>
<dbReference type="EMBL" id="CACSLK010031421">
    <property type="protein sequence ID" value="CAA0839474.1"/>
    <property type="molecule type" value="Genomic_DNA"/>
</dbReference>
<feature type="non-terminal residue" evidence="1">
    <location>
        <position position="1"/>
    </location>
</feature>
<protein>
    <submittedName>
        <fullName evidence="1">Uncharacterized protein</fullName>
    </submittedName>
</protein>
<gene>
    <name evidence="1" type="ORF">SHERM_06040</name>
</gene>
<dbReference type="OrthoDB" id="10392780at2759"/>
<accession>A0A9N7NNR0</accession>
<proteinExistence type="predicted"/>
<dbReference type="Proteomes" id="UP001153555">
    <property type="component" value="Unassembled WGS sequence"/>
</dbReference>
<evidence type="ECO:0000313" key="2">
    <source>
        <dbReference type="Proteomes" id="UP001153555"/>
    </source>
</evidence>
<comment type="caution">
    <text evidence="1">The sequence shown here is derived from an EMBL/GenBank/DDBJ whole genome shotgun (WGS) entry which is preliminary data.</text>
</comment>